<organism evidence="2 3">
    <name type="scientific">candidate division MSBL1 archaeon SCGC-AAA259A05</name>
    <dbReference type="NCBI Taxonomy" id="1698259"/>
    <lineage>
        <taxon>Archaea</taxon>
        <taxon>Methanobacteriati</taxon>
        <taxon>Methanobacteriota</taxon>
        <taxon>candidate division MSBL1</taxon>
    </lineage>
</organism>
<keyword evidence="3" id="KW-1185">Reference proteome</keyword>
<dbReference type="Proteomes" id="UP000070163">
    <property type="component" value="Unassembled WGS sequence"/>
</dbReference>
<feature type="compositionally biased region" description="Basic and acidic residues" evidence="1">
    <location>
        <begin position="54"/>
        <end position="73"/>
    </location>
</feature>
<feature type="compositionally biased region" description="Basic and acidic residues" evidence="1">
    <location>
        <begin position="10"/>
        <end position="41"/>
    </location>
</feature>
<dbReference type="EMBL" id="LHXJ01000110">
    <property type="protein sequence ID" value="KXA88943.1"/>
    <property type="molecule type" value="Genomic_DNA"/>
</dbReference>
<evidence type="ECO:0000256" key="1">
    <source>
        <dbReference type="SAM" id="MobiDB-lite"/>
    </source>
</evidence>
<proteinExistence type="predicted"/>
<dbReference type="AlphaFoldDB" id="A0A133U435"/>
<gene>
    <name evidence="2" type="ORF">AKJ57_06095</name>
</gene>
<protein>
    <submittedName>
        <fullName evidence="2">Uncharacterized protein</fullName>
    </submittedName>
</protein>
<feature type="region of interest" description="Disordered" evidence="1">
    <location>
        <begin position="1"/>
        <end position="73"/>
    </location>
</feature>
<sequence length="73" mass="8825">MADSNQDAPEQEKSEEEKRKEYFEELGVEPKRTEEFEREDSGVPVVEPDEEEEKERKERKEKELEEYQKKTGF</sequence>
<evidence type="ECO:0000313" key="3">
    <source>
        <dbReference type="Proteomes" id="UP000070163"/>
    </source>
</evidence>
<reference evidence="2 3" key="1">
    <citation type="journal article" date="2016" name="Sci. Rep.">
        <title>Metabolic traits of an uncultured archaeal lineage -MSBL1- from brine pools of the Red Sea.</title>
        <authorList>
            <person name="Mwirichia R."/>
            <person name="Alam I."/>
            <person name="Rashid M."/>
            <person name="Vinu M."/>
            <person name="Ba-Alawi W."/>
            <person name="Anthony Kamau A."/>
            <person name="Kamanda Ngugi D."/>
            <person name="Goker M."/>
            <person name="Klenk H.P."/>
            <person name="Bajic V."/>
            <person name="Stingl U."/>
        </authorList>
    </citation>
    <scope>NUCLEOTIDE SEQUENCE [LARGE SCALE GENOMIC DNA]</scope>
    <source>
        <strain evidence="2">SCGC-AAA259A05</strain>
    </source>
</reference>
<comment type="caution">
    <text evidence="2">The sequence shown here is derived from an EMBL/GenBank/DDBJ whole genome shotgun (WGS) entry which is preliminary data.</text>
</comment>
<evidence type="ECO:0000313" key="2">
    <source>
        <dbReference type="EMBL" id="KXA88943.1"/>
    </source>
</evidence>
<accession>A0A133U435</accession>
<dbReference type="PATRIC" id="fig|1698259.3.peg.183"/>
<name>A0A133U435_9EURY</name>